<accession>A0A7V5VEI6</accession>
<dbReference type="Proteomes" id="UP000885771">
    <property type="component" value="Unassembled WGS sequence"/>
</dbReference>
<evidence type="ECO:0000313" key="2">
    <source>
        <dbReference type="EMBL" id="HHM01748.1"/>
    </source>
</evidence>
<dbReference type="InterPro" id="IPR029044">
    <property type="entry name" value="Nucleotide-diphossugar_trans"/>
</dbReference>
<sequence length="304" mass="34629">MAVSIAVVIPVYNAAEYLDYVLESLMTQTVMADEIICVDDGSTDDSAAIIERIKERYPEGNLRLIRQTNSGTAAACNAGVEVVQSDYIIILGSDDILLPTRIEEDKRDLENRPLDMVFGPSYTFAGDHRQLHFLKKKHEMNLAHIDKDPVVNGLLKKLHIPTNAATLKTGVWRKLGGYDSSIAYSEDYDFWIRFFCTRPKIEYRHTPLSAYRFSADHQSKSKHLDKKILSRIQIAEKFFNNSACREYHHLKPQTLTVMYETLAHDHWAAGNMSAYRRFAALAFDQGLGGVQAKTILRYLKSFFK</sequence>
<dbReference type="EMBL" id="DRLI01000071">
    <property type="protein sequence ID" value="HHM01748.1"/>
    <property type="molecule type" value="Genomic_DNA"/>
</dbReference>
<gene>
    <name evidence="2" type="ORF">ENJ15_01955</name>
</gene>
<proteinExistence type="predicted"/>
<dbReference type="InterPro" id="IPR001173">
    <property type="entry name" value="Glyco_trans_2-like"/>
</dbReference>
<comment type="caution">
    <text evidence="2">The sequence shown here is derived from an EMBL/GenBank/DDBJ whole genome shotgun (WGS) entry which is preliminary data.</text>
</comment>
<evidence type="ECO:0000259" key="1">
    <source>
        <dbReference type="Pfam" id="PF00535"/>
    </source>
</evidence>
<name>A0A7V5VEI6_CALAY</name>
<dbReference type="PANTHER" id="PTHR43685">
    <property type="entry name" value="GLYCOSYLTRANSFERASE"/>
    <property type="match status" value="1"/>
</dbReference>
<protein>
    <submittedName>
        <fullName evidence="2">Glycosyltransferase</fullName>
    </submittedName>
</protein>
<dbReference type="CDD" id="cd00761">
    <property type="entry name" value="Glyco_tranf_GTA_type"/>
    <property type="match status" value="1"/>
</dbReference>
<dbReference type="AlphaFoldDB" id="A0A7V5VEI6"/>
<dbReference type="Pfam" id="PF00535">
    <property type="entry name" value="Glycos_transf_2"/>
    <property type="match status" value="1"/>
</dbReference>
<reference evidence="2" key="1">
    <citation type="journal article" date="2020" name="mSystems">
        <title>Genome- and Community-Level Interaction Insights into Carbon Utilization and Element Cycling Functions of Hydrothermarchaeota in Hydrothermal Sediment.</title>
        <authorList>
            <person name="Zhou Z."/>
            <person name="Liu Y."/>
            <person name="Xu W."/>
            <person name="Pan J."/>
            <person name="Luo Z.H."/>
            <person name="Li M."/>
        </authorList>
    </citation>
    <scope>NUCLEOTIDE SEQUENCE [LARGE SCALE GENOMIC DNA]</scope>
    <source>
        <strain evidence="2">HyVt-460</strain>
    </source>
</reference>
<feature type="domain" description="Glycosyltransferase 2-like" evidence="1">
    <location>
        <begin position="7"/>
        <end position="136"/>
    </location>
</feature>
<dbReference type="InterPro" id="IPR050834">
    <property type="entry name" value="Glycosyltransf_2"/>
</dbReference>
<dbReference type="Gene3D" id="3.90.550.10">
    <property type="entry name" value="Spore Coat Polysaccharide Biosynthesis Protein SpsA, Chain A"/>
    <property type="match status" value="1"/>
</dbReference>
<dbReference type="SUPFAM" id="SSF53448">
    <property type="entry name" value="Nucleotide-diphospho-sugar transferases"/>
    <property type="match status" value="1"/>
</dbReference>
<dbReference type="PANTHER" id="PTHR43685:SF2">
    <property type="entry name" value="GLYCOSYLTRANSFERASE 2-LIKE DOMAIN-CONTAINING PROTEIN"/>
    <property type="match status" value="1"/>
</dbReference>
<organism evidence="2">
    <name type="scientific">Caldithrix abyssi</name>
    <dbReference type="NCBI Taxonomy" id="187145"/>
    <lineage>
        <taxon>Bacteria</taxon>
        <taxon>Pseudomonadati</taxon>
        <taxon>Calditrichota</taxon>
        <taxon>Calditrichia</taxon>
        <taxon>Calditrichales</taxon>
        <taxon>Calditrichaceae</taxon>
        <taxon>Caldithrix</taxon>
    </lineage>
</organism>